<evidence type="ECO:0000259" key="1">
    <source>
        <dbReference type="Pfam" id="PF07819"/>
    </source>
</evidence>
<feature type="domain" description="GPI inositol-deacylase PGAP1-like alpha/beta" evidence="1">
    <location>
        <begin position="170"/>
        <end position="292"/>
    </location>
</feature>
<dbReference type="InterPro" id="IPR029058">
    <property type="entry name" value="AB_hydrolase_fold"/>
</dbReference>
<sequence>MPTSEPPRLRLPPLADLRHHLHLSDIQGLTQLATRGTLGVTGLAEKVQGNVYKAVAAPFGAAGQKFVDSAVGASGVRPTGITGLVYGSIRGVTRLAGGTVDAVLSRVASRVAPQASSPQREAMLSALNGVLGDQLRDTANPLAIAMSLRHDGLSLPLDRAALAQRLPGATGKILVLVHGLCMNDLQWRADNSAAAHEHGEQLARALGYTPVYLHYNTGLHISGNGGHFAALLEQLLQAWPQPVEELSLLTHSMGGLVARAACHSAAATGLLWRARLKNLVFLGTPHHGAPLEKLGNWVDTALASNPVTRPFAAIGQVRSAGITDLRYGHVLPGDTQDTDRFTAAPDRRQPLPLPDGVACFAVAATLGGVSPKAGDSALLGEWLGDGLVPLPSALGQHAEPVRSLSFGPGRQWVALKTGHIALMHSPQVCAQLLRWLA</sequence>
<dbReference type="InterPro" id="IPR012908">
    <property type="entry name" value="PGAP1-ab_dom-like"/>
</dbReference>
<dbReference type="RefSeq" id="WP_188707604.1">
    <property type="nucleotide sequence ID" value="NZ_BMIG01000004.1"/>
</dbReference>
<reference evidence="2" key="2">
    <citation type="submission" date="2020-09" db="EMBL/GenBank/DDBJ databases">
        <authorList>
            <person name="Sun Q."/>
            <person name="Zhou Y."/>
        </authorList>
    </citation>
    <scope>NUCLEOTIDE SEQUENCE</scope>
    <source>
        <strain evidence="2">CGMCC 1.15322</strain>
    </source>
</reference>
<dbReference type="Gene3D" id="3.40.50.1820">
    <property type="entry name" value="alpha/beta hydrolase"/>
    <property type="match status" value="1"/>
</dbReference>
<gene>
    <name evidence="2" type="ORF">GCM10011496_13560</name>
</gene>
<dbReference type="Proteomes" id="UP000620596">
    <property type="component" value="Unassembled WGS sequence"/>
</dbReference>
<comment type="caution">
    <text evidence="2">The sequence shown here is derived from an EMBL/GenBank/DDBJ whole genome shotgun (WGS) entry which is preliminary data.</text>
</comment>
<dbReference type="EMBL" id="BMIG01000004">
    <property type="protein sequence ID" value="GGA93797.1"/>
    <property type="molecule type" value="Genomic_DNA"/>
</dbReference>
<keyword evidence="3" id="KW-1185">Reference proteome</keyword>
<dbReference type="SUPFAM" id="SSF53474">
    <property type="entry name" value="alpha/beta-Hydrolases"/>
    <property type="match status" value="1"/>
</dbReference>
<reference evidence="2" key="1">
    <citation type="journal article" date="2014" name="Int. J. Syst. Evol. Microbiol.">
        <title>Complete genome sequence of Corynebacterium casei LMG S-19264T (=DSM 44701T), isolated from a smear-ripened cheese.</title>
        <authorList>
            <consortium name="US DOE Joint Genome Institute (JGI-PGF)"/>
            <person name="Walter F."/>
            <person name="Albersmeier A."/>
            <person name="Kalinowski J."/>
            <person name="Ruckert C."/>
        </authorList>
    </citation>
    <scope>NUCLEOTIDE SEQUENCE</scope>
    <source>
        <strain evidence="2">CGMCC 1.15322</strain>
    </source>
</reference>
<name>A0A916WF93_9BURK</name>
<dbReference type="GO" id="GO:0016788">
    <property type="term" value="F:hydrolase activity, acting on ester bonds"/>
    <property type="evidence" value="ECO:0007669"/>
    <property type="project" value="InterPro"/>
</dbReference>
<evidence type="ECO:0000313" key="3">
    <source>
        <dbReference type="Proteomes" id="UP000620596"/>
    </source>
</evidence>
<accession>A0A916WF93</accession>
<organism evidence="2 3">
    <name type="scientific">Polaromonas eurypsychrophila</name>
    <dbReference type="NCBI Taxonomy" id="1614635"/>
    <lineage>
        <taxon>Bacteria</taxon>
        <taxon>Pseudomonadati</taxon>
        <taxon>Pseudomonadota</taxon>
        <taxon>Betaproteobacteria</taxon>
        <taxon>Burkholderiales</taxon>
        <taxon>Comamonadaceae</taxon>
        <taxon>Polaromonas</taxon>
    </lineage>
</organism>
<evidence type="ECO:0000313" key="2">
    <source>
        <dbReference type="EMBL" id="GGA93797.1"/>
    </source>
</evidence>
<dbReference type="Pfam" id="PF07819">
    <property type="entry name" value="PGAP1"/>
    <property type="match status" value="1"/>
</dbReference>
<proteinExistence type="predicted"/>
<protein>
    <submittedName>
        <fullName evidence="2">Permease</fullName>
    </submittedName>
</protein>
<dbReference type="AlphaFoldDB" id="A0A916WF93"/>